<dbReference type="AlphaFoldDB" id="A6HCR1"/>
<sequence>MWTEDDRELGRGTEAEEWKIGAGSEQRSPGNLEHVALSISLPSWPTSWHVVQGTDE</sequence>
<dbReference type="EMBL" id="CH473948">
    <property type="protein sequence ID" value="EDM03815.1"/>
    <property type="molecule type" value="Genomic_DNA"/>
</dbReference>
<protein>
    <submittedName>
        <fullName evidence="2">RCG35240</fullName>
    </submittedName>
</protein>
<feature type="region of interest" description="Disordered" evidence="1">
    <location>
        <begin position="1"/>
        <end position="29"/>
    </location>
</feature>
<proteinExistence type="predicted"/>
<dbReference type="Proteomes" id="UP000234681">
    <property type="component" value="Chromosome 10"/>
</dbReference>
<evidence type="ECO:0000313" key="2">
    <source>
        <dbReference type="EMBL" id="EDM03815.1"/>
    </source>
</evidence>
<accession>A6HCR1</accession>
<reference evidence="2 3" key="1">
    <citation type="submission" date="2005-07" db="EMBL/GenBank/DDBJ databases">
        <authorList>
            <person name="Mural R.J."/>
            <person name="Li P.W."/>
            <person name="Adams M.D."/>
            <person name="Amanatides P.G."/>
            <person name="Baden-Tillson H."/>
            <person name="Barnstead M."/>
            <person name="Chin S.H."/>
            <person name="Dew I."/>
            <person name="Evans C.A."/>
            <person name="Ferriera S."/>
            <person name="Flanigan M."/>
            <person name="Fosler C."/>
            <person name="Glodek A."/>
            <person name="Gu Z."/>
            <person name="Holt R.A."/>
            <person name="Jennings D."/>
            <person name="Kraft C.L."/>
            <person name="Lu F."/>
            <person name="Nguyen T."/>
            <person name="Nusskern D.R."/>
            <person name="Pfannkoch C.M."/>
            <person name="Sitter C."/>
            <person name="Sutton G.G."/>
            <person name="Venter J.C."/>
            <person name="Wang Z."/>
            <person name="Woodage T."/>
            <person name="Zheng X.H."/>
            <person name="Zhong F."/>
        </authorList>
    </citation>
    <scope>NUCLEOTIDE SEQUENCE [LARGE SCALE GENOMIC DNA]</scope>
    <source>
        <strain>BN</strain>
        <strain evidence="3">Sprague-Dawley</strain>
    </source>
</reference>
<name>A6HCR1_RAT</name>
<gene>
    <name evidence="2" type="ORF">rCG_35240</name>
</gene>
<organism evidence="2 3">
    <name type="scientific">Rattus norvegicus</name>
    <name type="common">Rat</name>
    <dbReference type="NCBI Taxonomy" id="10116"/>
    <lineage>
        <taxon>Eukaryota</taxon>
        <taxon>Metazoa</taxon>
        <taxon>Chordata</taxon>
        <taxon>Craniata</taxon>
        <taxon>Vertebrata</taxon>
        <taxon>Euteleostomi</taxon>
        <taxon>Mammalia</taxon>
        <taxon>Eutheria</taxon>
        <taxon>Euarchontoglires</taxon>
        <taxon>Glires</taxon>
        <taxon>Rodentia</taxon>
        <taxon>Myomorpha</taxon>
        <taxon>Muroidea</taxon>
        <taxon>Muridae</taxon>
        <taxon>Murinae</taxon>
        <taxon>Rattus</taxon>
    </lineage>
</organism>
<feature type="compositionally biased region" description="Basic and acidic residues" evidence="1">
    <location>
        <begin position="8"/>
        <end position="19"/>
    </location>
</feature>
<evidence type="ECO:0000256" key="1">
    <source>
        <dbReference type="SAM" id="MobiDB-lite"/>
    </source>
</evidence>
<evidence type="ECO:0000313" key="3">
    <source>
        <dbReference type="Proteomes" id="UP000234681"/>
    </source>
</evidence>